<dbReference type="GeneID" id="95374418"/>
<protein>
    <submittedName>
        <fullName evidence="4">Cadherin-like beta sandwich domain-containing protein</fullName>
    </submittedName>
</protein>
<evidence type="ECO:0000259" key="2">
    <source>
        <dbReference type="Pfam" id="PF20013"/>
    </source>
</evidence>
<evidence type="ECO:0000313" key="4">
    <source>
        <dbReference type="EMBL" id="MCY9595517.1"/>
    </source>
</evidence>
<reference evidence="5 6" key="1">
    <citation type="submission" date="2018-01" db="EMBL/GenBank/DDBJ databases">
        <title>The whole genome sequencing and assembly of Paenibacillus chitinolyticus KCCM 41400 strain.</title>
        <authorList>
            <person name="Kim J.-Y."/>
            <person name="Park M.-K."/>
            <person name="Lee Y.-J."/>
            <person name="Yi H."/>
            <person name="Bahn Y.-S."/>
            <person name="Kim J.F."/>
            <person name="Lee D.-W."/>
        </authorList>
    </citation>
    <scope>NUCLEOTIDE SEQUENCE [LARGE SCALE GENOMIC DNA]</scope>
    <source>
        <strain evidence="5 6">KCCM 41400</strain>
    </source>
</reference>
<dbReference type="Pfam" id="PF20013">
    <property type="entry name" value="GAP1-N2"/>
    <property type="match status" value="1"/>
</dbReference>
<dbReference type="InterPro" id="IPR013783">
    <property type="entry name" value="Ig-like_fold"/>
</dbReference>
<feature type="transmembrane region" description="Helical" evidence="1">
    <location>
        <begin position="766"/>
        <end position="785"/>
    </location>
</feature>
<evidence type="ECO:0000313" key="5">
    <source>
        <dbReference type="EMBL" id="QAV17286.1"/>
    </source>
</evidence>
<feature type="domain" description="GTPase-associated protein 1 middle" evidence="3">
    <location>
        <begin position="158"/>
        <end position="261"/>
    </location>
</feature>
<dbReference type="EMBL" id="CP026520">
    <property type="protein sequence ID" value="QAV17286.1"/>
    <property type="molecule type" value="Genomic_DNA"/>
</dbReference>
<dbReference type="Gene3D" id="2.60.40.10">
    <property type="entry name" value="Immunoglobulins"/>
    <property type="match status" value="1"/>
</dbReference>
<evidence type="ECO:0000313" key="7">
    <source>
        <dbReference type="Proteomes" id="UP001527202"/>
    </source>
</evidence>
<name>A0A410WS63_9BACL</name>
<dbReference type="AlphaFoldDB" id="A0A410WS63"/>
<dbReference type="EMBL" id="JAMDMJ010000008">
    <property type="protein sequence ID" value="MCY9595517.1"/>
    <property type="molecule type" value="Genomic_DNA"/>
</dbReference>
<evidence type="ECO:0000259" key="3">
    <source>
        <dbReference type="Pfam" id="PF20014"/>
    </source>
</evidence>
<dbReference type="Proteomes" id="UP001527202">
    <property type="component" value="Unassembled WGS sequence"/>
</dbReference>
<sequence>MAKHIQQHLFTRDREGVFRTSEGFDTVAKSPGLDPSFIKSALHPYCVYKAPQELLERGEENSGLYPESVVAYHAENGDFVIGRSVYVATDFTGQRSASFTHQYVIPKERKEAYIREPRRIFGIRGFQSRYDIQGGKEIPELEDIPFEPEIRAGEGDKLLEKLEIDRDLFRQLVFAVLASVANKKKVFISLNTDISESAIYAKRLLELLYRCLPYAVRRQLGFMTFNSEPEAKQHLHVVFTEKGSIRLPDRKIEKDFIFDFAGGRFLNTELPAQDHAYLDYVWSNRNNPAELQKYFDFCDEAVSGLDTQTLLSAAAYSRLCVLYEIERGRTELYEQDRAAVMNGILSFFTTESYPRKPRLKELFVGLLTREASDKGRAVAADYAEAVMRYEKFAEPQLKALIARCLGIFVSRAADADAGDGIEGAAPLLDLLAAYPAVFAGVFGGLMASRPALGEGYIRYRMKRVKSVQAFTGEIGFWQSHSEELMGEELFSREAYDPLRKLMRTDLRKKVALARTLTDYFEQLRQNSAGEKRHGVRQFSRWMKLAVHLELADDLKPSGLGIEDIQGLGFLIDPINPDLKGQASRDQEGVLRVLQAAYKVLTLDGKKQSEAEDVMARLDPVDLDRAQLLLQKLMQNEVTPARFGQLVTAFHKPGTGRGPDRQPGYDYERLLNFVASAGQGTDTFTDFAAWSAEDIRFQDGKGAIHPYYKAALSRAFDVHAPQAFRNKALSRKLLETGNPSFAALFETVRLRQSGKWARIWAKNKRKIVLRGSIFLILFIAIIAVLWKPVSDWMAPTPVVIVGDLQEKTGSETVTVKASLKEPDKNTKLYVNDKVIENGSIDLKLNEGENPLVFKAVSKSGKASETVSKKVTLVPRPLVKAEQPPLTVKAAKVTVTVKAEDGNDPSPEIYINGQLAGTGSVSQQVQLIPGDNPIEITAKNKLGRLSEPVRYTVKSNPVPVGPPAGAR</sequence>
<organism evidence="5 6">
    <name type="scientific">Paenibacillus chitinolyticus</name>
    <dbReference type="NCBI Taxonomy" id="79263"/>
    <lineage>
        <taxon>Bacteria</taxon>
        <taxon>Bacillati</taxon>
        <taxon>Bacillota</taxon>
        <taxon>Bacilli</taxon>
        <taxon>Bacillales</taxon>
        <taxon>Paenibacillaceae</taxon>
        <taxon>Paenibacillus</taxon>
    </lineage>
</organism>
<dbReference type="Pfam" id="PF20014">
    <property type="entry name" value="GAP1-M"/>
    <property type="match status" value="1"/>
</dbReference>
<keyword evidence="1" id="KW-0812">Transmembrane</keyword>
<dbReference type="KEGG" id="pchi:PC41400_06255"/>
<reference evidence="4 7" key="2">
    <citation type="submission" date="2022-05" db="EMBL/GenBank/DDBJ databases">
        <title>Genome Sequencing of Bee-Associated Microbes.</title>
        <authorList>
            <person name="Dunlap C."/>
        </authorList>
    </citation>
    <scope>NUCLEOTIDE SEQUENCE [LARGE SCALE GENOMIC DNA]</scope>
    <source>
        <strain evidence="4 7">NRRL B-23120</strain>
    </source>
</reference>
<keyword evidence="1" id="KW-1133">Transmembrane helix</keyword>
<feature type="domain" description="GTPase-associated protein 1 N-terminal" evidence="2">
    <location>
        <begin position="5"/>
        <end position="143"/>
    </location>
</feature>
<gene>
    <name evidence="4" type="ORF">M5X16_07025</name>
    <name evidence="5" type="ORF">PC41400_06255</name>
</gene>
<evidence type="ECO:0000313" key="6">
    <source>
        <dbReference type="Proteomes" id="UP000288943"/>
    </source>
</evidence>
<dbReference type="Proteomes" id="UP000288943">
    <property type="component" value="Chromosome"/>
</dbReference>
<dbReference type="RefSeq" id="WP_042229672.1">
    <property type="nucleotide sequence ID" value="NZ_CP026520.1"/>
</dbReference>
<dbReference type="InterPro" id="IPR045401">
    <property type="entry name" value="GAP1-M"/>
</dbReference>
<keyword evidence="1" id="KW-0472">Membrane</keyword>
<dbReference type="OrthoDB" id="2931061at2"/>
<feature type="transmembrane region" description="Helical" evidence="1">
    <location>
        <begin position="431"/>
        <end position="452"/>
    </location>
</feature>
<proteinExistence type="predicted"/>
<accession>A0A410WS63</accession>
<keyword evidence="7" id="KW-1185">Reference proteome</keyword>
<evidence type="ECO:0000256" key="1">
    <source>
        <dbReference type="SAM" id="Phobius"/>
    </source>
</evidence>
<dbReference type="InterPro" id="IPR045402">
    <property type="entry name" value="GAP1-N2"/>
</dbReference>